<feature type="region of interest" description="Disordered" evidence="1">
    <location>
        <begin position="34"/>
        <end position="57"/>
    </location>
</feature>
<proteinExistence type="predicted"/>
<comment type="caution">
    <text evidence="2">The sequence shown here is derived from an EMBL/GenBank/DDBJ whole genome shotgun (WGS) entry which is preliminary data.</text>
</comment>
<organism evidence="2 3">
    <name type="scientific">Elysia marginata</name>
    <dbReference type="NCBI Taxonomy" id="1093978"/>
    <lineage>
        <taxon>Eukaryota</taxon>
        <taxon>Metazoa</taxon>
        <taxon>Spiralia</taxon>
        <taxon>Lophotrochozoa</taxon>
        <taxon>Mollusca</taxon>
        <taxon>Gastropoda</taxon>
        <taxon>Heterobranchia</taxon>
        <taxon>Euthyneura</taxon>
        <taxon>Panpulmonata</taxon>
        <taxon>Sacoglossa</taxon>
        <taxon>Placobranchoidea</taxon>
        <taxon>Plakobranchidae</taxon>
        <taxon>Elysia</taxon>
    </lineage>
</organism>
<protein>
    <submittedName>
        <fullName evidence="2">Uncharacterized protein</fullName>
    </submittedName>
</protein>
<dbReference type="EMBL" id="BMAT01000257">
    <property type="protein sequence ID" value="GFR62816.1"/>
    <property type="molecule type" value="Genomic_DNA"/>
</dbReference>
<evidence type="ECO:0000256" key="1">
    <source>
        <dbReference type="SAM" id="MobiDB-lite"/>
    </source>
</evidence>
<accession>A0AAV4EQL1</accession>
<dbReference type="AlphaFoldDB" id="A0AAV4EQL1"/>
<evidence type="ECO:0000313" key="2">
    <source>
        <dbReference type="EMBL" id="GFR62816.1"/>
    </source>
</evidence>
<keyword evidence="3" id="KW-1185">Reference proteome</keyword>
<reference evidence="2 3" key="1">
    <citation type="journal article" date="2021" name="Elife">
        <title>Chloroplast acquisition without the gene transfer in kleptoplastic sea slugs, Plakobranchus ocellatus.</title>
        <authorList>
            <person name="Maeda T."/>
            <person name="Takahashi S."/>
            <person name="Yoshida T."/>
            <person name="Shimamura S."/>
            <person name="Takaki Y."/>
            <person name="Nagai Y."/>
            <person name="Toyoda A."/>
            <person name="Suzuki Y."/>
            <person name="Arimoto A."/>
            <person name="Ishii H."/>
            <person name="Satoh N."/>
            <person name="Nishiyama T."/>
            <person name="Hasebe M."/>
            <person name="Maruyama T."/>
            <person name="Minagawa J."/>
            <person name="Obokata J."/>
            <person name="Shigenobu S."/>
        </authorList>
    </citation>
    <scope>NUCLEOTIDE SEQUENCE [LARGE SCALE GENOMIC DNA]</scope>
</reference>
<evidence type="ECO:0000313" key="3">
    <source>
        <dbReference type="Proteomes" id="UP000762676"/>
    </source>
</evidence>
<dbReference type="Proteomes" id="UP000762676">
    <property type="component" value="Unassembled WGS sequence"/>
</dbReference>
<gene>
    <name evidence="2" type="ORF">ElyMa_000139700</name>
</gene>
<sequence length="118" mass="12963">MCTVCTAAFQGKAAAEWVADVLFTLSQRTNGGCRDPPPTCIAGSQQGPREPAPPIQSVSAMRRVVEVREDAHRLGVLPNHKCQPINLCRLVLMFFKPKSFWEQLSGQGFPVEPPRISC</sequence>
<name>A0AAV4EQL1_9GAST</name>